<name>A0A2D3E320_9ACTN</name>
<dbReference type="SUPFAM" id="SSF55909">
    <property type="entry name" value="Pentein"/>
    <property type="match status" value="1"/>
</dbReference>
<organism evidence="1">
    <name type="scientific">Streptomyces sp. KCB13F003</name>
    <dbReference type="NCBI Taxonomy" id="2052824"/>
    <lineage>
        <taxon>Bacteria</taxon>
        <taxon>Bacillati</taxon>
        <taxon>Actinomycetota</taxon>
        <taxon>Actinomycetes</taxon>
        <taxon>Kitasatosporales</taxon>
        <taxon>Streptomycetaceae</taxon>
        <taxon>Streptomyces</taxon>
    </lineage>
</organism>
<gene>
    <name evidence="1" type="primary">ulm27</name>
</gene>
<evidence type="ECO:0000313" key="1">
    <source>
        <dbReference type="EMBL" id="ATU31804.1"/>
    </source>
</evidence>
<dbReference type="NCBIfam" id="NF045659">
    <property type="entry name" value="DiMArgaseDdahMtb"/>
    <property type="match status" value="1"/>
</dbReference>
<dbReference type="AlphaFoldDB" id="A0A2D3E320"/>
<keyword evidence="1" id="KW-0808">Transferase</keyword>
<sequence length="292" mass="32090">MSELARTRTARPRHYLMCRPTHFEVSYSINPWMDPAKPVDTELAVAQWERLRALYAELGHRVDLIDPLPGLPDMVYAANGATVVDGKVLGARFRNAERTAEGPAYLDWFRAAGYPARHDPEHINEGEGDFLVTGSWVLAGRGFRSAPEGHAEAQEFFGRPVIGLELTDPRYYHLDTALAVLDHDEVMYNPQAFSPGSLAVLRRLFPDAVLADPADAAVFGLNAVSDGRHVVLPEAATGLAAQLRRRGFEPLGVDLSELLKGGGSVKCCTLELRGETSGEAREEARSHTHRRA</sequence>
<accession>A0A2D3E320</accession>
<reference evidence="1" key="1">
    <citation type="journal article" date="2017" name="J. Nat. Prod.">
        <title>Genomics-Driven Discovery of Chlorinated Cyclic Hexapeptides Ulleungmycins A and B from a Streptomyces Species.</title>
        <authorList>
            <person name="Son S."/>
            <person name="Hong Y.S."/>
            <person name="Jang M."/>
            <person name="Heo K.T."/>
            <person name="Lee B."/>
            <person name="Jang J.P."/>
            <person name="Kim J.W."/>
            <person name="Ryoo I.J."/>
            <person name="Kim W.G."/>
            <person name="Ko S.K."/>
            <person name="Kim B.Y."/>
            <person name="Jang J.H."/>
            <person name="Ahn J.S."/>
        </authorList>
    </citation>
    <scope>NUCLEOTIDE SEQUENCE</scope>
    <source>
        <strain evidence="1">KCB13F003</strain>
    </source>
</reference>
<dbReference type="GO" id="GO:0016740">
    <property type="term" value="F:transferase activity"/>
    <property type="evidence" value="ECO:0007669"/>
    <property type="project" value="UniProtKB-KW"/>
</dbReference>
<dbReference type="Gene3D" id="3.75.10.10">
    <property type="entry name" value="L-arginine/glycine Amidinotransferase, Chain A"/>
    <property type="match status" value="1"/>
</dbReference>
<protein>
    <submittedName>
        <fullName evidence="1">Amidinotransferase</fullName>
    </submittedName>
</protein>
<proteinExistence type="predicted"/>
<dbReference type="EMBL" id="MF541667">
    <property type="protein sequence ID" value="ATU31804.1"/>
    <property type="molecule type" value="Genomic_DNA"/>
</dbReference>